<proteinExistence type="predicted"/>
<comment type="caution">
    <text evidence="11">The sequence shown here is derived from an EMBL/GenBank/DDBJ whole genome shotgun (WGS) entry which is preliminary data.</text>
</comment>
<dbReference type="NCBIfam" id="TIGR01410">
    <property type="entry name" value="tatB"/>
    <property type="match status" value="1"/>
</dbReference>
<dbReference type="GO" id="GO:0043953">
    <property type="term" value="P:protein transport by the Tat complex"/>
    <property type="evidence" value="ECO:0007669"/>
    <property type="project" value="InterPro"/>
</dbReference>
<dbReference type="PANTHER" id="PTHR33162">
    <property type="entry name" value="SEC-INDEPENDENT PROTEIN TRANSLOCASE PROTEIN TATA, CHLOROPLASTIC"/>
    <property type="match status" value="1"/>
</dbReference>
<dbReference type="AlphaFoldDB" id="A0A932MML9"/>
<keyword evidence="7" id="KW-0811">Translocation</keyword>
<evidence type="ECO:0000256" key="2">
    <source>
        <dbReference type="ARBA" id="ARBA00022448"/>
    </source>
</evidence>
<evidence type="ECO:0000256" key="6">
    <source>
        <dbReference type="ARBA" id="ARBA00022989"/>
    </source>
</evidence>
<evidence type="ECO:0000256" key="4">
    <source>
        <dbReference type="ARBA" id="ARBA00022692"/>
    </source>
</evidence>
<comment type="subcellular location">
    <subcellularLocation>
        <location evidence="1">Membrane</location>
        <topology evidence="1">Single-pass membrane protein</topology>
    </subcellularLocation>
</comment>
<dbReference type="PRINTS" id="PR01506">
    <property type="entry name" value="TATBPROTEIN"/>
</dbReference>
<feature type="compositionally biased region" description="Low complexity" evidence="9">
    <location>
        <begin position="87"/>
        <end position="112"/>
    </location>
</feature>
<evidence type="ECO:0000256" key="10">
    <source>
        <dbReference type="SAM" id="Phobius"/>
    </source>
</evidence>
<dbReference type="Proteomes" id="UP000782312">
    <property type="component" value="Unassembled WGS sequence"/>
</dbReference>
<gene>
    <name evidence="11" type="primary">tatB</name>
    <name evidence="11" type="ORF">HYZ11_03605</name>
</gene>
<keyword evidence="2" id="KW-0813">Transport</keyword>
<dbReference type="Gene3D" id="1.20.5.3310">
    <property type="match status" value="1"/>
</dbReference>
<evidence type="ECO:0000313" key="12">
    <source>
        <dbReference type="Proteomes" id="UP000782312"/>
    </source>
</evidence>
<evidence type="ECO:0000256" key="5">
    <source>
        <dbReference type="ARBA" id="ARBA00022927"/>
    </source>
</evidence>
<dbReference type="GO" id="GO:0016020">
    <property type="term" value="C:membrane"/>
    <property type="evidence" value="ECO:0007669"/>
    <property type="project" value="UniProtKB-SubCell"/>
</dbReference>
<dbReference type="Pfam" id="PF02416">
    <property type="entry name" value="TatA_B_E"/>
    <property type="match status" value="1"/>
</dbReference>
<feature type="compositionally biased region" description="Basic and acidic residues" evidence="9">
    <location>
        <begin position="113"/>
        <end position="124"/>
    </location>
</feature>
<evidence type="ECO:0000256" key="3">
    <source>
        <dbReference type="ARBA" id="ARBA00022475"/>
    </source>
</evidence>
<keyword evidence="4 10" id="KW-0812">Transmembrane</keyword>
<dbReference type="InterPro" id="IPR003369">
    <property type="entry name" value="TatA/B/E"/>
</dbReference>
<evidence type="ECO:0000313" key="11">
    <source>
        <dbReference type="EMBL" id="MBI3126672.1"/>
    </source>
</evidence>
<name>A0A932MML9_UNCTE</name>
<accession>A0A932MML9</accession>
<evidence type="ECO:0000256" key="8">
    <source>
        <dbReference type="ARBA" id="ARBA00023136"/>
    </source>
</evidence>
<reference evidence="11" key="1">
    <citation type="submission" date="2020-07" db="EMBL/GenBank/DDBJ databases">
        <title>Huge and variable diversity of episymbiotic CPR bacteria and DPANN archaea in groundwater ecosystems.</title>
        <authorList>
            <person name="He C.Y."/>
            <person name="Keren R."/>
            <person name="Whittaker M."/>
            <person name="Farag I.F."/>
            <person name="Doudna J."/>
            <person name="Cate J.H.D."/>
            <person name="Banfield J.F."/>
        </authorList>
    </citation>
    <scope>NUCLEOTIDE SEQUENCE</scope>
    <source>
        <strain evidence="11">NC_groundwater_763_Ag_S-0.2um_68_21</strain>
    </source>
</reference>
<evidence type="ECO:0000256" key="7">
    <source>
        <dbReference type="ARBA" id="ARBA00023010"/>
    </source>
</evidence>
<sequence>MFGSIGFPELVVIFIVALLVLGPQRLPEMARTLGRTLRELRRTASDLQSSFNLEEEFETEPRAGQAPVSEKDAAKDREGAEGPGAPGPAEAEAKAPGAAGESPKNGEGAAPAERAEPPEGSRPA</sequence>
<dbReference type="EMBL" id="JACPUR010000007">
    <property type="protein sequence ID" value="MBI3126672.1"/>
    <property type="molecule type" value="Genomic_DNA"/>
</dbReference>
<keyword evidence="5" id="KW-0653">Protein transport</keyword>
<keyword evidence="3" id="KW-1003">Cell membrane</keyword>
<feature type="transmembrane region" description="Helical" evidence="10">
    <location>
        <begin position="6"/>
        <end position="22"/>
    </location>
</feature>
<evidence type="ECO:0000256" key="9">
    <source>
        <dbReference type="SAM" id="MobiDB-lite"/>
    </source>
</evidence>
<organism evidence="11 12">
    <name type="scientific">Tectimicrobiota bacterium</name>
    <dbReference type="NCBI Taxonomy" id="2528274"/>
    <lineage>
        <taxon>Bacteria</taxon>
        <taxon>Pseudomonadati</taxon>
        <taxon>Nitrospinota/Tectimicrobiota group</taxon>
        <taxon>Candidatus Tectimicrobiota</taxon>
    </lineage>
</organism>
<protein>
    <submittedName>
        <fullName evidence="11">Twin-arginine translocase subunit TatB</fullName>
    </submittedName>
</protein>
<feature type="region of interest" description="Disordered" evidence="9">
    <location>
        <begin position="44"/>
        <end position="124"/>
    </location>
</feature>
<dbReference type="GO" id="GO:0008320">
    <property type="term" value="F:protein transmembrane transporter activity"/>
    <property type="evidence" value="ECO:0007669"/>
    <property type="project" value="InterPro"/>
</dbReference>
<feature type="compositionally biased region" description="Basic and acidic residues" evidence="9">
    <location>
        <begin position="69"/>
        <end position="80"/>
    </location>
</feature>
<keyword evidence="6 10" id="KW-1133">Transmembrane helix</keyword>
<dbReference type="InterPro" id="IPR018448">
    <property type="entry name" value="TatB"/>
</dbReference>
<dbReference type="PANTHER" id="PTHR33162:SF1">
    <property type="entry name" value="SEC-INDEPENDENT PROTEIN TRANSLOCASE PROTEIN TATA, CHLOROPLASTIC"/>
    <property type="match status" value="1"/>
</dbReference>
<evidence type="ECO:0000256" key="1">
    <source>
        <dbReference type="ARBA" id="ARBA00004167"/>
    </source>
</evidence>
<keyword evidence="8 10" id="KW-0472">Membrane</keyword>